<dbReference type="Proteomes" id="UP000295097">
    <property type="component" value="Unassembled WGS sequence"/>
</dbReference>
<dbReference type="EMBL" id="SMAR01000001">
    <property type="protein sequence ID" value="TCT44888.1"/>
    <property type="molecule type" value="Genomic_DNA"/>
</dbReference>
<protein>
    <submittedName>
        <fullName evidence="2">Uncharacterized protein</fullName>
    </submittedName>
</protein>
<dbReference type="AlphaFoldDB" id="A0A4R3P2G2"/>
<evidence type="ECO:0000256" key="1">
    <source>
        <dbReference type="SAM" id="Phobius"/>
    </source>
</evidence>
<evidence type="ECO:0000313" key="3">
    <source>
        <dbReference type="Proteomes" id="UP000295097"/>
    </source>
</evidence>
<keyword evidence="1" id="KW-0812">Transmembrane</keyword>
<reference evidence="2 3" key="1">
    <citation type="submission" date="2019-03" db="EMBL/GenBank/DDBJ databases">
        <title>Freshwater and sediment microbial communities from various areas in North America, analyzing microbe dynamics in response to fracking.</title>
        <authorList>
            <person name="Lamendella R."/>
        </authorList>
    </citation>
    <scope>NUCLEOTIDE SEQUENCE [LARGE SCALE GENOMIC DNA]</scope>
    <source>
        <strain evidence="2 3">175.2</strain>
    </source>
</reference>
<proteinExistence type="predicted"/>
<keyword evidence="3" id="KW-1185">Reference proteome</keyword>
<name>A0A4R3P2G2_9HYPH</name>
<comment type="caution">
    <text evidence="2">The sequence shown here is derived from an EMBL/GenBank/DDBJ whole genome shotgun (WGS) entry which is preliminary data.</text>
</comment>
<gene>
    <name evidence="2" type="ORF">EDC90_100125</name>
</gene>
<organism evidence="2 3">
    <name type="scientific">Martelella mediterranea</name>
    <dbReference type="NCBI Taxonomy" id="293089"/>
    <lineage>
        <taxon>Bacteria</taxon>
        <taxon>Pseudomonadati</taxon>
        <taxon>Pseudomonadota</taxon>
        <taxon>Alphaproteobacteria</taxon>
        <taxon>Hyphomicrobiales</taxon>
        <taxon>Aurantimonadaceae</taxon>
        <taxon>Martelella</taxon>
    </lineage>
</organism>
<evidence type="ECO:0000313" key="2">
    <source>
        <dbReference type="EMBL" id="TCT44888.1"/>
    </source>
</evidence>
<keyword evidence="1" id="KW-0472">Membrane</keyword>
<accession>A0A4R3P2G2</accession>
<keyword evidence="1" id="KW-1133">Transmembrane helix</keyword>
<feature type="transmembrane region" description="Helical" evidence="1">
    <location>
        <begin position="21"/>
        <end position="41"/>
    </location>
</feature>
<sequence length="202" mass="21985">MDIAVKNKKTSMSHGLKKRPVVVAVIGCALVGIGMASGFALSRGQYASNVETVDLPLVQSHDWIDDLCATFRVFGRKYQPLVDIGSDDPQAVSELINRTTGLQVEVPTFAETQQLFEGARIVVIDRTPGVELFYRTSAGELVSIFILARPQSINNPLTEVTETIRDNLSVAWWQGEQALFAVVGPSSNASLTDMAQSAYLKL</sequence>